<dbReference type="Proteomes" id="UP001056120">
    <property type="component" value="Linkage Group LG21"/>
</dbReference>
<sequence length="101" mass="11878">MKLHLNGYCMLNIGLMSIRFSVGKKEKCWLTLVCRRQESSSKLNNAIVNLRSSLINHSDINHQFIIIIFFFKPVKLYSSAHIVLKLEKIWHTQGWNCSWRT</sequence>
<accession>A0ACB9CDG1</accession>
<keyword evidence="2" id="KW-1185">Reference proteome</keyword>
<name>A0ACB9CDG1_9ASTR</name>
<evidence type="ECO:0000313" key="1">
    <source>
        <dbReference type="EMBL" id="KAI3732213.1"/>
    </source>
</evidence>
<proteinExistence type="predicted"/>
<evidence type="ECO:0000313" key="2">
    <source>
        <dbReference type="Proteomes" id="UP001056120"/>
    </source>
</evidence>
<organism evidence="1 2">
    <name type="scientific">Smallanthus sonchifolius</name>
    <dbReference type="NCBI Taxonomy" id="185202"/>
    <lineage>
        <taxon>Eukaryota</taxon>
        <taxon>Viridiplantae</taxon>
        <taxon>Streptophyta</taxon>
        <taxon>Embryophyta</taxon>
        <taxon>Tracheophyta</taxon>
        <taxon>Spermatophyta</taxon>
        <taxon>Magnoliopsida</taxon>
        <taxon>eudicotyledons</taxon>
        <taxon>Gunneridae</taxon>
        <taxon>Pentapetalae</taxon>
        <taxon>asterids</taxon>
        <taxon>campanulids</taxon>
        <taxon>Asterales</taxon>
        <taxon>Asteraceae</taxon>
        <taxon>Asteroideae</taxon>
        <taxon>Heliantheae alliance</taxon>
        <taxon>Millerieae</taxon>
        <taxon>Smallanthus</taxon>
    </lineage>
</organism>
<comment type="caution">
    <text evidence="1">The sequence shown here is derived from an EMBL/GenBank/DDBJ whole genome shotgun (WGS) entry which is preliminary data.</text>
</comment>
<gene>
    <name evidence="1" type="ORF">L1987_63412</name>
</gene>
<reference evidence="1 2" key="2">
    <citation type="journal article" date="2022" name="Mol. Ecol. Resour.">
        <title>The genomes of chicory, endive, great burdock and yacon provide insights into Asteraceae paleo-polyploidization history and plant inulin production.</title>
        <authorList>
            <person name="Fan W."/>
            <person name="Wang S."/>
            <person name="Wang H."/>
            <person name="Wang A."/>
            <person name="Jiang F."/>
            <person name="Liu H."/>
            <person name="Zhao H."/>
            <person name="Xu D."/>
            <person name="Zhang Y."/>
        </authorList>
    </citation>
    <scope>NUCLEOTIDE SEQUENCE [LARGE SCALE GENOMIC DNA]</scope>
    <source>
        <strain evidence="2">cv. Yunnan</strain>
        <tissue evidence="1">Leaves</tissue>
    </source>
</reference>
<dbReference type="EMBL" id="CM042038">
    <property type="protein sequence ID" value="KAI3732213.1"/>
    <property type="molecule type" value="Genomic_DNA"/>
</dbReference>
<protein>
    <submittedName>
        <fullName evidence="1">Uncharacterized protein</fullName>
    </submittedName>
</protein>
<reference evidence="2" key="1">
    <citation type="journal article" date="2022" name="Mol. Ecol. Resour.">
        <title>The genomes of chicory, endive, great burdock and yacon provide insights into Asteraceae palaeo-polyploidization history and plant inulin production.</title>
        <authorList>
            <person name="Fan W."/>
            <person name="Wang S."/>
            <person name="Wang H."/>
            <person name="Wang A."/>
            <person name="Jiang F."/>
            <person name="Liu H."/>
            <person name="Zhao H."/>
            <person name="Xu D."/>
            <person name="Zhang Y."/>
        </authorList>
    </citation>
    <scope>NUCLEOTIDE SEQUENCE [LARGE SCALE GENOMIC DNA]</scope>
    <source>
        <strain evidence="2">cv. Yunnan</strain>
    </source>
</reference>